<dbReference type="InterPro" id="IPR026838">
    <property type="entry name" value="YheC/D"/>
</dbReference>
<protein>
    <submittedName>
        <fullName evidence="3">YheC/YheD family protein</fullName>
    </submittedName>
</protein>
<evidence type="ECO:0000259" key="2">
    <source>
        <dbReference type="PROSITE" id="PS50975"/>
    </source>
</evidence>
<evidence type="ECO:0000256" key="1">
    <source>
        <dbReference type="PROSITE-ProRule" id="PRU00409"/>
    </source>
</evidence>
<gene>
    <name evidence="3" type="ORF">GSM42_10490</name>
</gene>
<name>A0A6I4W0B5_9BACL</name>
<dbReference type="GO" id="GO:0046872">
    <property type="term" value="F:metal ion binding"/>
    <property type="evidence" value="ECO:0007669"/>
    <property type="project" value="InterPro"/>
</dbReference>
<evidence type="ECO:0000313" key="4">
    <source>
        <dbReference type="Proteomes" id="UP000430692"/>
    </source>
</evidence>
<dbReference type="AlphaFoldDB" id="A0A6I4W0B5"/>
<sequence>MGLKKIQLQIVPEHQFTNNSNIIMSRSVALALGIKEQPFWVTFGGAADTGYLALSTHSGNLVRIHANLAKKLKLRSQPSIYAQYDEEAMRLRFGPLFGVLINGTQDSKQENVLGPLTKFLDECVLAGITRGTAVAVFQPEHIDLNQKAILGWVKEKGKWIQSKIPYPDIIYNRITSRRIEELKNVQKKLDKLTNYHRIPMFNERFLNKWQVHEILQKDDFVSNMLPQTYRYNLIKVKEAIAKHPCLYLKPTNGSLGGGIIRLTKVHQTYLYQYATPNGTVSQTTTSLLKLGKFLDHKIKKQPYLIQQGLSLITYDKRPVDFRVLTQKNKEGKWSVTSAVARIANDRQIVSNLARGGTLRKVHEVLAELTQLSKKPTSKEIRQTAMHIANAFEKQAEGHFAELGIDLALDTKGRIWLLEINSKPSKTDDTVLNQGAKIRPSVTKLFDYVHYLAGIKTAPLIRRKRR</sequence>
<reference evidence="3 4" key="1">
    <citation type="submission" date="2019-12" db="EMBL/GenBank/DDBJ databases">
        <title>Whole-genome analyses of novel actinobacteria.</title>
        <authorList>
            <person name="Sahin N."/>
            <person name="Saygin H."/>
        </authorList>
    </citation>
    <scope>NUCLEOTIDE SEQUENCE [LARGE SCALE GENOMIC DNA]</scope>
    <source>
        <strain evidence="3 4">KC615</strain>
    </source>
</reference>
<keyword evidence="1" id="KW-0067">ATP-binding</keyword>
<dbReference type="Proteomes" id="UP000430692">
    <property type="component" value="Unassembled WGS sequence"/>
</dbReference>
<proteinExistence type="predicted"/>
<dbReference type="RefSeq" id="WP_160801492.1">
    <property type="nucleotide sequence ID" value="NZ_WUUL01000006.1"/>
</dbReference>
<organism evidence="3 4">
    <name type="scientific">Shimazuella alba</name>
    <dbReference type="NCBI Taxonomy" id="2690964"/>
    <lineage>
        <taxon>Bacteria</taxon>
        <taxon>Bacillati</taxon>
        <taxon>Bacillota</taxon>
        <taxon>Bacilli</taxon>
        <taxon>Bacillales</taxon>
        <taxon>Thermoactinomycetaceae</taxon>
        <taxon>Shimazuella</taxon>
    </lineage>
</organism>
<dbReference type="SUPFAM" id="SSF56059">
    <property type="entry name" value="Glutathione synthetase ATP-binding domain-like"/>
    <property type="match status" value="1"/>
</dbReference>
<evidence type="ECO:0000313" key="3">
    <source>
        <dbReference type="EMBL" id="MXQ54134.1"/>
    </source>
</evidence>
<dbReference type="EMBL" id="WUUL01000006">
    <property type="protein sequence ID" value="MXQ54134.1"/>
    <property type="molecule type" value="Genomic_DNA"/>
</dbReference>
<dbReference type="GO" id="GO:0005524">
    <property type="term" value="F:ATP binding"/>
    <property type="evidence" value="ECO:0007669"/>
    <property type="project" value="UniProtKB-UniRule"/>
</dbReference>
<keyword evidence="4" id="KW-1185">Reference proteome</keyword>
<comment type="caution">
    <text evidence="3">The sequence shown here is derived from an EMBL/GenBank/DDBJ whole genome shotgun (WGS) entry which is preliminary data.</text>
</comment>
<keyword evidence="1" id="KW-0547">Nucleotide-binding</keyword>
<dbReference type="Gene3D" id="3.30.470.20">
    <property type="entry name" value="ATP-grasp fold, B domain"/>
    <property type="match status" value="1"/>
</dbReference>
<dbReference type="Pfam" id="PF14398">
    <property type="entry name" value="ATPgrasp_YheCD"/>
    <property type="match status" value="1"/>
</dbReference>
<dbReference type="PROSITE" id="PS50975">
    <property type="entry name" value="ATP_GRASP"/>
    <property type="match status" value="1"/>
</dbReference>
<dbReference type="InterPro" id="IPR011761">
    <property type="entry name" value="ATP-grasp"/>
</dbReference>
<accession>A0A6I4W0B5</accession>
<feature type="domain" description="ATP-grasp" evidence="2">
    <location>
        <begin position="217"/>
        <end position="446"/>
    </location>
</feature>